<gene>
    <name evidence="4" type="ORF">J4Q44_G00011350</name>
</gene>
<dbReference type="InterPro" id="IPR014756">
    <property type="entry name" value="Ig_E-set"/>
</dbReference>
<dbReference type="Gene3D" id="2.60.40.1400">
    <property type="entry name" value="G protein-activated inward rectifier potassium channel 1"/>
    <property type="match status" value="1"/>
</dbReference>
<evidence type="ECO:0000256" key="1">
    <source>
        <dbReference type="ARBA" id="ARBA00034430"/>
    </source>
</evidence>
<dbReference type="InterPro" id="IPR013518">
    <property type="entry name" value="K_chnl_inward-rec_Kir_cyto"/>
</dbReference>
<dbReference type="AlphaFoldDB" id="A0AAN8MKA4"/>
<evidence type="ECO:0000313" key="4">
    <source>
        <dbReference type="EMBL" id="KAK6329157.1"/>
    </source>
</evidence>
<evidence type="ECO:0000313" key="5">
    <source>
        <dbReference type="Proteomes" id="UP001356427"/>
    </source>
</evidence>
<dbReference type="InterPro" id="IPR041647">
    <property type="entry name" value="IRK_C"/>
</dbReference>
<accession>A0AAN8MKA4</accession>
<protein>
    <recommendedName>
        <fullName evidence="3">Inward rectifier potassium channel C-terminal domain-containing protein</fullName>
    </recommendedName>
</protein>
<proteinExistence type="predicted"/>
<dbReference type="GO" id="GO:0007399">
    <property type="term" value="P:nervous system development"/>
    <property type="evidence" value="ECO:0007669"/>
    <property type="project" value="UniProtKB-ARBA"/>
</dbReference>
<evidence type="ECO:0000256" key="2">
    <source>
        <dbReference type="SAM" id="MobiDB-lite"/>
    </source>
</evidence>
<feature type="region of interest" description="Disordered" evidence="2">
    <location>
        <begin position="50"/>
        <end position="124"/>
    </location>
</feature>
<dbReference type="SUPFAM" id="SSF81296">
    <property type="entry name" value="E set domains"/>
    <property type="match status" value="1"/>
</dbReference>
<comment type="catalytic activity">
    <reaction evidence="1">
        <text>K(+)(in) = K(+)(out)</text>
        <dbReference type="Rhea" id="RHEA:29463"/>
        <dbReference type="ChEBI" id="CHEBI:29103"/>
    </reaction>
</comment>
<keyword evidence="5" id="KW-1185">Reference proteome</keyword>
<name>A0AAN8MKA4_9TELE</name>
<evidence type="ECO:0000259" key="3">
    <source>
        <dbReference type="Pfam" id="PF17655"/>
    </source>
</evidence>
<reference evidence="4 5" key="1">
    <citation type="submission" date="2021-04" db="EMBL/GenBank/DDBJ databases">
        <authorList>
            <person name="De Guttry C."/>
            <person name="Zahm M."/>
            <person name="Klopp C."/>
            <person name="Cabau C."/>
            <person name="Louis A."/>
            <person name="Berthelot C."/>
            <person name="Parey E."/>
            <person name="Roest Crollius H."/>
            <person name="Montfort J."/>
            <person name="Robinson-Rechavi M."/>
            <person name="Bucao C."/>
            <person name="Bouchez O."/>
            <person name="Gislard M."/>
            <person name="Lluch J."/>
            <person name="Milhes M."/>
            <person name="Lampietro C."/>
            <person name="Lopez Roques C."/>
            <person name="Donnadieu C."/>
            <person name="Braasch I."/>
            <person name="Desvignes T."/>
            <person name="Postlethwait J."/>
            <person name="Bobe J."/>
            <person name="Wedekind C."/>
            <person name="Guiguen Y."/>
        </authorList>
    </citation>
    <scope>NUCLEOTIDE SEQUENCE [LARGE SCALE GENOMIC DNA]</scope>
    <source>
        <strain evidence="4">Cs_M1</strain>
        <tissue evidence="4">Blood</tissue>
    </source>
</reference>
<sequence length="124" mass="13731">MTCQARTSYTEDAVLWGHRFLPVMFPGGGLLPRSTTPQFHNINFEVNTPPYSIKEHEEKNSLTSPNPPPGVPNLPSLGNGGQGRGRRERMLSVDFADHGEATQEQAMGRLPSKVTAYEPLTRRT</sequence>
<dbReference type="EMBL" id="JAGTTL010000001">
    <property type="protein sequence ID" value="KAK6329157.1"/>
    <property type="molecule type" value="Genomic_DNA"/>
</dbReference>
<comment type="caution">
    <text evidence="4">The sequence shown here is derived from an EMBL/GenBank/DDBJ whole genome shotgun (WGS) entry which is preliminary data.</text>
</comment>
<dbReference type="Proteomes" id="UP001356427">
    <property type="component" value="Unassembled WGS sequence"/>
</dbReference>
<organism evidence="4 5">
    <name type="scientific">Coregonus suidteri</name>
    <dbReference type="NCBI Taxonomy" id="861788"/>
    <lineage>
        <taxon>Eukaryota</taxon>
        <taxon>Metazoa</taxon>
        <taxon>Chordata</taxon>
        <taxon>Craniata</taxon>
        <taxon>Vertebrata</taxon>
        <taxon>Euteleostomi</taxon>
        <taxon>Actinopterygii</taxon>
        <taxon>Neopterygii</taxon>
        <taxon>Teleostei</taxon>
        <taxon>Protacanthopterygii</taxon>
        <taxon>Salmoniformes</taxon>
        <taxon>Salmonidae</taxon>
        <taxon>Coregoninae</taxon>
        <taxon>Coregonus</taxon>
    </lineage>
</organism>
<dbReference type="Pfam" id="PF17655">
    <property type="entry name" value="IRK_C"/>
    <property type="match status" value="1"/>
</dbReference>
<feature type="compositionally biased region" description="Basic and acidic residues" evidence="2">
    <location>
        <begin position="88"/>
        <end position="101"/>
    </location>
</feature>
<feature type="domain" description="Inward rectifier potassium channel C-terminal" evidence="3">
    <location>
        <begin position="1"/>
        <end position="60"/>
    </location>
</feature>